<dbReference type="KEGG" id="sale:EPH95_08695"/>
<sequence>MIYPYDNTHPEIAKSCYIADGVVVTGDVSIGDDSSIWFHTVIRGDVAPTEIGDRVNIQDQCMLHQSPAQPLTIEDDVSIGHQVVVHGCTIRKKALIGMKATVLDGAEVGEEAFVAAGALVTPGTNIPPRTLAMGSPARVVRDLNAEDLEEMKRVREAYVERGKTYAKAKRQT</sequence>
<dbReference type="PANTHER" id="PTHR13061:SF29">
    <property type="entry name" value="GAMMA CARBONIC ANHYDRASE-LIKE 1, MITOCHONDRIAL-RELATED"/>
    <property type="match status" value="1"/>
</dbReference>
<evidence type="ECO:0000313" key="1">
    <source>
        <dbReference type="EMBL" id="QDI93066.1"/>
    </source>
</evidence>
<dbReference type="SUPFAM" id="SSF51161">
    <property type="entry name" value="Trimeric LpxA-like enzymes"/>
    <property type="match status" value="1"/>
</dbReference>
<dbReference type="InterPro" id="IPR001451">
    <property type="entry name" value="Hexapep"/>
</dbReference>
<proteinExistence type="predicted"/>
<keyword evidence="2" id="KW-1185">Reference proteome</keyword>
<dbReference type="OrthoDB" id="9803036at2"/>
<evidence type="ECO:0000313" key="2">
    <source>
        <dbReference type="Proteomes" id="UP000319756"/>
    </source>
</evidence>
<name>A0A514LMJ6_9BACI</name>
<dbReference type="Gene3D" id="2.160.10.10">
    <property type="entry name" value="Hexapeptide repeat proteins"/>
    <property type="match status" value="1"/>
</dbReference>
<dbReference type="InterPro" id="IPR011004">
    <property type="entry name" value="Trimer_LpxA-like_sf"/>
</dbReference>
<dbReference type="RefSeq" id="WP_142091550.1">
    <property type="nucleotide sequence ID" value="NZ_CP035485.1"/>
</dbReference>
<dbReference type="Proteomes" id="UP000319756">
    <property type="component" value="Chromosome"/>
</dbReference>
<dbReference type="Pfam" id="PF00132">
    <property type="entry name" value="Hexapep"/>
    <property type="match status" value="1"/>
</dbReference>
<organism evidence="1 2">
    <name type="scientific">Salicibibacter halophilus</name>
    <dbReference type="NCBI Taxonomy" id="2502791"/>
    <lineage>
        <taxon>Bacteria</taxon>
        <taxon>Bacillati</taxon>
        <taxon>Bacillota</taxon>
        <taxon>Bacilli</taxon>
        <taxon>Bacillales</taxon>
        <taxon>Bacillaceae</taxon>
        <taxon>Salicibibacter</taxon>
    </lineage>
</organism>
<gene>
    <name evidence="1" type="ORF">EPH95_08695</name>
</gene>
<dbReference type="InterPro" id="IPR050484">
    <property type="entry name" value="Transf_Hexapept/Carb_Anhydrase"/>
</dbReference>
<dbReference type="AlphaFoldDB" id="A0A514LMJ6"/>
<dbReference type="InterPro" id="IPR047324">
    <property type="entry name" value="LbH_gamma_CA-like"/>
</dbReference>
<protein>
    <submittedName>
        <fullName evidence="1">Gamma carbonic anhydrase family protein</fullName>
    </submittedName>
</protein>
<dbReference type="CDD" id="cd04645">
    <property type="entry name" value="LbH_gamma_CA_like"/>
    <property type="match status" value="1"/>
</dbReference>
<dbReference type="PANTHER" id="PTHR13061">
    <property type="entry name" value="DYNACTIN SUBUNIT P25"/>
    <property type="match status" value="1"/>
</dbReference>
<reference evidence="2" key="1">
    <citation type="submission" date="2019-01" db="EMBL/GenBank/DDBJ databases">
        <title>Genomic analysis of Salicibibacter sp. NKC3-5.</title>
        <authorList>
            <person name="Oh Y.J."/>
        </authorList>
    </citation>
    <scope>NUCLEOTIDE SEQUENCE [LARGE SCALE GENOMIC DNA]</scope>
    <source>
        <strain evidence="2">NKC3-5</strain>
    </source>
</reference>
<dbReference type="EMBL" id="CP035485">
    <property type="protein sequence ID" value="QDI93066.1"/>
    <property type="molecule type" value="Genomic_DNA"/>
</dbReference>
<accession>A0A514LMJ6</accession>